<evidence type="ECO:0000256" key="1">
    <source>
        <dbReference type="SAM" id="MobiDB-lite"/>
    </source>
</evidence>
<sequence>MKSDVMTVQHRQGVDEFDLVGTADILPIQHIARHRLRDPHQGDMEVGGHPVFSPCGIGNRADNITGPDRPSDMHMPMQYNMGIDRQKSMRIIPSVVDENRMAQKIAANGKGLT</sequence>
<protein>
    <submittedName>
        <fullName evidence="2">Uncharacterized protein</fullName>
    </submittedName>
</protein>
<evidence type="ECO:0000313" key="3">
    <source>
        <dbReference type="Proteomes" id="UP000539642"/>
    </source>
</evidence>
<proteinExistence type="predicted"/>
<dbReference type="EMBL" id="JACHEO010000036">
    <property type="protein sequence ID" value="MBB5349707.1"/>
    <property type="molecule type" value="Genomic_DNA"/>
</dbReference>
<evidence type="ECO:0000313" key="2">
    <source>
        <dbReference type="EMBL" id="MBB5349707.1"/>
    </source>
</evidence>
<reference evidence="2 3" key="1">
    <citation type="submission" date="2020-08" db="EMBL/GenBank/DDBJ databases">
        <title>Genomic Encyclopedia of Type Strains, Phase IV (KMG-IV): sequencing the most valuable type-strain genomes for metagenomic binning, comparative biology and taxonomic classification.</title>
        <authorList>
            <person name="Goeker M."/>
        </authorList>
    </citation>
    <scope>NUCLEOTIDE SEQUENCE [LARGE SCALE GENOMIC DNA]</scope>
    <source>
        <strain evidence="2 3">DSM 28570</strain>
    </source>
</reference>
<dbReference type="AlphaFoldDB" id="A0A840UU29"/>
<organism evidence="2 3">
    <name type="scientific">Desulfoprunum benzoelyticum</name>
    <dbReference type="NCBI Taxonomy" id="1506996"/>
    <lineage>
        <taxon>Bacteria</taxon>
        <taxon>Pseudomonadati</taxon>
        <taxon>Thermodesulfobacteriota</taxon>
        <taxon>Desulfobulbia</taxon>
        <taxon>Desulfobulbales</taxon>
        <taxon>Desulfobulbaceae</taxon>
        <taxon>Desulfoprunum</taxon>
    </lineage>
</organism>
<name>A0A840UU29_9BACT</name>
<comment type="caution">
    <text evidence="2">The sequence shown here is derived from an EMBL/GenBank/DDBJ whole genome shotgun (WGS) entry which is preliminary data.</text>
</comment>
<keyword evidence="3" id="KW-1185">Reference proteome</keyword>
<gene>
    <name evidence="2" type="ORF">HNQ81_003464</name>
</gene>
<feature type="region of interest" description="Disordered" evidence="1">
    <location>
        <begin position="49"/>
        <end position="77"/>
    </location>
</feature>
<dbReference type="Proteomes" id="UP000539642">
    <property type="component" value="Unassembled WGS sequence"/>
</dbReference>
<accession>A0A840UU29</accession>